<dbReference type="GO" id="GO:0004844">
    <property type="term" value="F:uracil DNA N-glycosylase activity"/>
    <property type="evidence" value="ECO:0007669"/>
    <property type="project" value="UniProtKB-EC"/>
</dbReference>
<feature type="domain" description="Uracil-DNA glycosylase-like" evidence="12">
    <location>
        <begin position="68"/>
        <end position="214"/>
    </location>
</feature>
<dbReference type="Pfam" id="PF03167">
    <property type="entry name" value="UDG"/>
    <property type="match status" value="1"/>
</dbReference>
<proteinExistence type="inferred from homology"/>
<dbReference type="PANTHER" id="PTHR33693:SF1">
    <property type="entry name" value="TYPE-4 URACIL-DNA GLYCOSYLASE"/>
    <property type="match status" value="1"/>
</dbReference>
<dbReference type="GO" id="GO:0006281">
    <property type="term" value="P:DNA repair"/>
    <property type="evidence" value="ECO:0007669"/>
    <property type="project" value="UniProtKB-KW"/>
</dbReference>
<keyword evidence="9" id="KW-0408">Iron</keyword>
<dbReference type="GO" id="GO:0046872">
    <property type="term" value="F:metal ion binding"/>
    <property type="evidence" value="ECO:0007669"/>
    <property type="project" value="UniProtKB-KW"/>
</dbReference>
<dbReference type="InterPro" id="IPR051536">
    <property type="entry name" value="UDG_Type-4/5"/>
</dbReference>
<dbReference type="SUPFAM" id="SSF52141">
    <property type="entry name" value="Uracil-DNA glycosylase-like"/>
    <property type="match status" value="1"/>
</dbReference>
<keyword evidence="8" id="KW-0378">Hydrolase</keyword>
<evidence type="ECO:0000256" key="7">
    <source>
        <dbReference type="ARBA" id="ARBA00022763"/>
    </source>
</evidence>
<dbReference type="SMART" id="SM00987">
    <property type="entry name" value="UreE_C"/>
    <property type="match status" value="1"/>
</dbReference>
<dbReference type="InterPro" id="IPR005273">
    <property type="entry name" value="Ura-DNA_glyco_family4"/>
</dbReference>
<name>X0RJQ0_9ZZZZ</name>
<gene>
    <name evidence="13" type="ORF">S01H1_12570</name>
</gene>
<evidence type="ECO:0000256" key="2">
    <source>
        <dbReference type="ARBA" id="ARBA00006521"/>
    </source>
</evidence>
<keyword evidence="5" id="KW-0004">4Fe-4S</keyword>
<evidence type="ECO:0000313" key="13">
    <source>
        <dbReference type="EMBL" id="GAF69008.1"/>
    </source>
</evidence>
<dbReference type="PANTHER" id="PTHR33693">
    <property type="entry name" value="TYPE-5 URACIL-DNA GLYCOSYLASE"/>
    <property type="match status" value="1"/>
</dbReference>
<evidence type="ECO:0000256" key="11">
    <source>
        <dbReference type="ARBA" id="ARBA00023204"/>
    </source>
</evidence>
<evidence type="ECO:0000256" key="4">
    <source>
        <dbReference type="ARBA" id="ARBA00019403"/>
    </source>
</evidence>
<keyword evidence="11" id="KW-0234">DNA repair</keyword>
<dbReference type="AlphaFoldDB" id="X0RJQ0"/>
<evidence type="ECO:0000256" key="6">
    <source>
        <dbReference type="ARBA" id="ARBA00022723"/>
    </source>
</evidence>
<dbReference type="InterPro" id="IPR036895">
    <property type="entry name" value="Uracil-DNA_glycosylase-like_sf"/>
</dbReference>
<dbReference type="NCBIfam" id="TIGR00758">
    <property type="entry name" value="UDG_fam4"/>
    <property type="match status" value="1"/>
</dbReference>
<evidence type="ECO:0000256" key="5">
    <source>
        <dbReference type="ARBA" id="ARBA00022485"/>
    </source>
</evidence>
<dbReference type="Gene3D" id="3.40.470.10">
    <property type="entry name" value="Uracil-DNA glycosylase-like domain"/>
    <property type="match status" value="1"/>
</dbReference>
<protein>
    <recommendedName>
        <fullName evidence="4">Type-4 uracil-DNA glycosylase</fullName>
        <ecNumber evidence="3">3.2.2.27</ecNumber>
    </recommendedName>
</protein>
<accession>X0RJQ0</accession>
<organism evidence="13">
    <name type="scientific">marine sediment metagenome</name>
    <dbReference type="NCBI Taxonomy" id="412755"/>
    <lineage>
        <taxon>unclassified sequences</taxon>
        <taxon>metagenomes</taxon>
        <taxon>ecological metagenomes</taxon>
    </lineage>
</organism>
<keyword evidence="10" id="KW-0411">Iron-sulfur</keyword>
<sequence length="222" mass="25227">MEKTKKELREIIKSVKAYIEAEQLAGIEEFYSAPLAKLPKPQGLEELHQQVLECRLCPLYKSRKNPVFGEGSPKARLVFVGEAPGKEEDLRGEPFVGRAGELLTKIIEAMGLKRRDVYICNVLKCRPPQNRNPLPQEIVACRDYLRRQLELINPKVICSLGKFACSALLSEDFPISRLRGTFQDFCGIKVMPTFHPAYLLRNPAAKALVWEDMQKVMAELKK</sequence>
<keyword evidence="6" id="KW-0479">Metal-binding</keyword>
<keyword evidence="7" id="KW-0227">DNA damage</keyword>
<dbReference type="GO" id="GO:0051539">
    <property type="term" value="F:4 iron, 4 sulfur cluster binding"/>
    <property type="evidence" value="ECO:0007669"/>
    <property type="project" value="UniProtKB-KW"/>
</dbReference>
<reference evidence="13" key="1">
    <citation type="journal article" date="2014" name="Front. Microbiol.">
        <title>High frequency of phylogenetically diverse reductive dehalogenase-homologous genes in deep subseafloor sedimentary metagenomes.</title>
        <authorList>
            <person name="Kawai M."/>
            <person name="Futagami T."/>
            <person name="Toyoda A."/>
            <person name="Takaki Y."/>
            <person name="Nishi S."/>
            <person name="Hori S."/>
            <person name="Arai W."/>
            <person name="Tsubouchi T."/>
            <person name="Morono Y."/>
            <person name="Uchiyama I."/>
            <person name="Ito T."/>
            <person name="Fujiyama A."/>
            <person name="Inagaki F."/>
            <person name="Takami H."/>
        </authorList>
    </citation>
    <scope>NUCLEOTIDE SEQUENCE</scope>
    <source>
        <strain evidence="13">Expedition CK06-06</strain>
    </source>
</reference>
<evidence type="ECO:0000256" key="10">
    <source>
        <dbReference type="ARBA" id="ARBA00023014"/>
    </source>
</evidence>
<evidence type="ECO:0000256" key="9">
    <source>
        <dbReference type="ARBA" id="ARBA00023004"/>
    </source>
</evidence>
<dbReference type="EMBL" id="BARS01006460">
    <property type="protein sequence ID" value="GAF69008.1"/>
    <property type="molecule type" value="Genomic_DNA"/>
</dbReference>
<comment type="catalytic activity">
    <reaction evidence="1">
        <text>Hydrolyzes single-stranded DNA or mismatched double-stranded DNA and polynucleotides, releasing free uracil.</text>
        <dbReference type="EC" id="3.2.2.27"/>
    </reaction>
</comment>
<comment type="similarity">
    <text evidence="2">Belongs to the uracil-DNA glycosylase (UDG) superfamily. Type 4 (UDGa) family.</text>
</comment>
<comment type="caution">
    <text evidence="13">The sequence shown here is derived from an EMBL/GenBank/DDBJ whole genome shotgun (WGS) entry which is preliminary data.</text>
</comment>
<dbReference type="CDD" id="cd10030">
    <property type="entry name" value="UDG-F4_TTUDGA_SPO1dp_like"/>
    <property type="match status" value="1"/>
</dbReference>
<dbReference type="EC" id="3.2.2.27" evidence="3"/>
<evidence type="ECO:0000256" key="1">
    <source>
        <dbReference type="ARBA" id="ARBA00001400"/>
    </source>
</evidence>
<evidence type="ECO:0000256" key="3">
    <source>
        <dbReference type="ARBA" id="ARBA00012030"/>
    </source>
</evidence>
<dbReference type="InterPro" id="IPR005122">
    <property type="entry name" value="Uracil-DNA_glycosylase-like"/>
</dbReference>
<evidence type="ECO:0000259" key="12">
    <source>
        <dbReference type="SMART" id="SM00986"/>
    </source>
</evidence>
<evidence type="ECO:0000256" key="8">
    <source>
        <dbReference type="ARBA" id="ARBA00022801"/>
    </source>
</evidence>
<dbReference type="SMART" id="SM00986">
    <property type="entry name" value="UDG"/>
    <property type="match status" value="1"/>
</dbReference>